<dbReference type="Pfam" id="PF00378">
    <property type="entry name" value="ECH_1"/>
    <property type="match status" value="1"/>
</dbReference>
<keyword evidence="4" id="KW-1185">Reference proteome</keyword>
<dbReference type="GO" id="GO:0016853">
    <property type="term" value="F:isomerase activity"/>
    <property type="evidence" value="ECO:0007669"/>
    <property type="project" value="InterPro"/>
</dbReference>
<accession>A0AA35U0F6</accession>
<dbReference type="AlphaFoldDB" id="A0AA35U0F6"/>
<gene>
    <name evidence="3" type="ORF">GBAR_LOCUS30700</name>
</gene>
<evidence type="ECO:0000256" key="2">
    <source>
        <dbReference type="RuleBase" id="RU003707"/>
    </source>
</evidence>
<dbReference type="InterPro" id="IPR045002">
    <property type="entry name" value="Ech1-like"/>
</dbReference>
<dbReference type="InterPro" id="IPR018376">
    <property type="entry name" value="Enoyl-CoA_hyd/isom_CS"/>
</dbReference>
<dbReference type="EMBL" id="CASHTH010004349">
    <property type="protein sequence ID" value="CAI8056346.1"/>
    <property type="molecule type" value="Genomic_DNA"/>
</dbReference>
<dbReference type="Gene3D" id="3.90.226.10">
    <property type="entry name" value="2-enoyl-CoA Hydratase, Chain A, domain 1"/>
    <property type="match status" value="1"/>
</dbReference>
<evidence type="ECO:0000313" key="4">
    <source>
        <dbReference type="Proteomes" id="UP001174909"/>
    </source>
</evidence>
<dbReference type="PANTHER" id="PTHR43149">
    <property type="entry name" value="ENOYL-COA HYDRATASE"/>
    <property type="match status" value="1"/>
</dbReference>
<dbReference type="PROSITE" id="PS00166">
    <property type="entry name" value="ENOYL_COA_HYDRATASE"/>
    <property type="match status" value="1"/>
</dbReference>
<evidence type="ECO:0000256" key="1">
    <source>
        <dbReference type="ARBA" id="ARBA00005254"/>
    </source>
</evidence>
<name>A0AA35U0F6_GEOBA</name>
<proteinExistence type="inferred from homology"/>
<reference evidence="3" key="1">
    <citation type="submission" date="2023-03" db="EMBL/GenBank/DDBJ databases">
        <authorList>
            <person name="Steffen K."/>
            <person name="Cardenas P."/>
        </authorList>
    </citation>
    <scope>NUCLEOTIDE SEQUENCE</scope>
</reference>
<evidence type="ECO:0000313" key="3">
    <source>
        <dbReference type="EMBL" id="CAI8056346.1"/>
    </source>
</evidence>
<comment type="caution">
    <text evidence="3">The sequence shown here is derived from an EMBL/GenBank/DDBJ whole genome shotgun (WGS) entry which is preliminary data.</text>
</comment>
<organism evidence="3 4">
    <name type="scientific">Geodia barretti</name>
    <name type="common">Barrett's horny sponge</name>
    <dbReference type="NCBI Taxonomy" id="519541"/>
    <lineage>
        <taxon>Eukaryota</taxon>
        <taxon>Metazoa</taxon>
        <taxon>Porifera</taxon>
        <taxon>Demospongiae</taxon>
        <taxon>Heteroscleromorpha</taxon>
        <taxon>Tetractinellida</taxon>
        <taxon>Astrophorina</taxon>
        <taxon>Geodiidae</taxon>
        <taxon>Geodia</taxon>
    </lineage>
</organism>
<dbReference type="SUPFAM" id="SSF52096">
    <property type="entry name" value="ClpP/crotonase"/>
    <property type="match status" value="1"/>
</dbReference>
<comment type="similarity">
    <text evidence="1 2">Belongs to the enoyl-CoA hydratase/isomerase family.</text>
</comment>
<sequence length="189" mass="19803">MATGDYTVLDLELTGHVATITLNRPERLNALNTTLSLEFHNALDEVADNPDIRAVIITGAGRGFCSGADVGQMQNTLEGQGQGPTPLQRSSGMPAGVSELTPHLRRIPQPVIAAVNGVAAGGGLGVVLASDIRVASEAARFSCVFIRRSLVPDSSVSYTLPKLVGFGNAMEMALTGNVYDAQWALERAS</sequence>
<dbReference type="CDD" id="cd06558">
    <property type="entry name" value="crotonase-like"/>
    <property type="match status" value="1"/>
</dbReference>
<dbReference type="InterPro" id="IPR001753">
    <property type="entry name" value="Enoyl-CoA_hydra/iso"/>
</dbReference>
<dbReference type="Proteomes" id="UP001174909">
    <property type="component" value="Unassembled WGS sequence"/>
</dbReference>
<dbReference type="PANTHER" id="PTHR43149:SF1">
    <property type="entry name" value="DELTA(3,5)-DELTA(2,4)-DIENOYL-COA ISOMERASE, MITOCHONDRIAL"/>
    <property type="match status" value="1"/>
</dbReference>
<protein>
    <submittedName>
        <fullName evidence="3">3-hydroxypropionyl-coenzyme A dehydratase</fullName>
    </submittedName>
</protein>
<dbReference type="InterPro" id="IPR029045">
    <property type="entry name" value="ClpP/crotonase-like_dom_sf"/>
</dbReference>